<dbReference type="InterPro" id="IPR049557">
    <property type="entry name" value="Transketolase_CS"/>
</dbReference>
<dbReference type="PROSITE" id="PS00801">
    <property type="entry name" value="TRANSKETOLASE_1"/>
    <property type="match status" value="1"/>
</dbReference>
<dbReference type="GO" id="GO:0008661">
    <property type="term" value="F:1-deoxy-D-xylulose-5-phosphate synthase activity"/>
    <property type="evidence" value="ECO:0007669"/>
    <property type="project" value="InterPro"/>
</dbReference>
<dbReference type="Gene3D" id="3.40.50.970">
    <property type="match status" value="1"/>
</dbReference>
<comment type="cofactor">
    <cofactor evidence="2">
        <name>thiamine diphosphate</name>
        <dbReference type="ChEBI" id="CHEBI:58937"/>
    </cofactor>
</comment>
<evidence type="ECO:0000313" key="8">
    <source>
        <dbReference type="EMBL" id="SVC97680.1"/>
    </source>
</evidence>
<accession>A0A382RJV0</accession>
<organism evidence="8">
    <name type="scientific">marine metagenome</name>
    <dbReference type="NCBI Taxonomy" id="408172"/>
    <lineage>
        <taxon>unclassified sequences</taxon>
        <taxon>metagenomes</taxon>
        <taxon>ecological metagenomes</taxon>
    </lineage>
</organism>
<dbReference type="AlphaFoldDB" id="A0A382RJV0"/>
<dbReference type="InterPro" id="IPR005477">
    <property type="entry name" value="Dxylulose-5-P_synthase"/>
</dbReference>
<comment type="cofactor">
    <cofactor evidence="1">
        <name>Mg(2+)</name>
        <dbReference type="ChEBI" id="CHEBI:18420"/>
    </cofactor>
</comment>
<evidence type="ECO:0000256" key="3">
    <source>
        <dbReference type="ARBA" id="ARBA00011738"/>
    </source>
</evidence>
<evidence type="ECO:0000256" key="6">
    <source>
        <dbReference type="ARBA" id="ARBA00022842"/>
    </source>
</evidence>
<dbReference type="Pfam" id="PF13292">
    <property type="entry name" value="DXP_synthase_N"/>
    <property type="match status" value="1"/>
</dbReference>
<dbReference type="GO" id="GO:0019288">
    <property type="term" value="P:isopentenyl diphosphate biosynthetic process, methylerythritol 4-phosphate pathway"/>
    <property type="evidence" value="ECO:0007669"/>
    <property type="project" value="TreeGrafter"/>
</dbReference>
<proteinExistence type="predicted"/>
<dbReference type="PANTHER" id="PTHR43322:SF5">
    <property type="entry name" value="1-DEOXY-D-XYLULOSE-5-PHOSPHATE SYNTHASE, CHLOROPLASTIC"/>
    <property type="match status" value="1"/>
</dbReference>
<dbReference type="PANTHER" id="PTHR43322">
    <property type="entry name" value="1-D-DEOXYXYLULOSE 5-PHOSPHATE SYNTHASE-RELATED"/>
    <property type="match status" value="1"/>
</dbReference>
<keyword evidence="4" id="KW-0808">Transferase</keyword>
<dbReference type="GO" id="GO:0046872">
    <property type="term" value="F:metal ion binding"/>
    <property type="evidence" value="ECO:0007669"/>
    <property type="project" value="UniProtKB-KW"/>
</dbReference>
<dbReference type="InterPro" id="IPR029061">
    <property type="entry name" value="THDP-binding"/>
</dbReference>
<evidence type="ECO:0000256" key="2">
    <source>
        <dbReference type="ARBA" id="ARBA00001964"/>
    </source>
</evidence>
<keyword evidence="5" id="KW-0479">Metal-binding</keyword>
<evidence type="ECO:0000256" key="5">
    <source>
        <dbReference type="ARBA" id="ARBA00022723"/>
    </source>
</evidence>
<protein>
    <submittedName>
        <fullName evidence="8">Uncharacterized protein</fullName>
    </submittedName>
</protein>
<gene>
    <name evidence="8" type="ORF">METZ01_LOCUS350534</name>
</gene>
<reference evidence="8" key="1">
    <citation type="submission" date="2018-05" db="EMBL/GenBank/DDBJ databases">
        <authorList>
            <person name="Lanie J.A."/>
            <person name="Ng W.-L."/>
            <person name="Kazmierczak K.M."/>
            <person name="Andrzejewski T.M."/>
            <person name="Davidsen T.M."/>
            <person name="Wayne K.J."/>
            <person name="Tettelin H."/>
            <person name="Glass J.I."/>
            <person name="Rusch D."/>
            <person name="Podicherti R."/>
            <person name="Tsui H.-C.T."/>
            <person name="Winkler M.E."/>
        </authorList>
    </citation>
    <scope>NUCLEOTIDE SEQUENCE</scope>
</reference>
<evidence type="ECO:0000256" key="7">
    <source>
        <dbReference type="ARBA" id="ARBA00023052"/>
    </source>
</evidence>
<dbReference type="SUPFAM" id="SSF52518">
    <property type="entry name" value="Thiamin diphosphate-binding fold (THDP-binding)"/>
    <property type="match status" value="1"/>
</dbReference>
<comment type="subunit">
    <text evidence="3">Homodimer.</text>
</comment>
<dbReference type="GO" id="GO:0005829">
    <property type="term" value="C:cytosol"/>
    <property type="evidence" value="ECO:0007669"/>
    <property type="project" value="TreeGrafter"/>
</dbReference>
<evidence type="ECO:0000256" key="4">
    <source>
        <dbReference type="ARBA" id="ARBA00022679"/>
    </source>
</evidence>
<dbReference type="GO" id="GO:0016114">
    <property type="term" value="P:terpenoid biosynthetic process"/>
    <property type="evidence" value="ECO:0007669"/>
    <property type="project" value="InterPro"/>
</dbReference>
<keyword evidence="6" id="KW-0460">Magnesium</keyword>
<feature type="non-terminal residue" evidence="8">
    <location>
        <position position="137"/>
    </location>
</feature>
<evidence type="ECO:0000256" key="1">
    <source>
        <dbReference type="ARBA" id="ARBA00001946"/>
    </source>
</evidence>
<dbReference type="EMBL" id="UINC01122081">
    <property type="protein sequence ID" value="SVC97680.1"/>
    <property type="molecule type" value="Genomic_DNA"/>
</dbReference>
<sequence length="137" mass="15194">MEEKYSDSGMDKLLKTISQPQDVQHLNLNELMQLAGECRRRIIEVTSKRGGHLASSLGAVEITIALFKLFDLERDRIVWDVGHQAYTHKLLTGRNENFDTLTESGGVKKFLSRDESSFDHFGAGHASTSISAALGMA</sequence>
<keyword evidence="7" id="KW-0786">Thiamine pyrophosphate</keyword>
<name>A0A382RJV0_9ZZZZ</name>